<gene>
    <name evidence="14" type="primary">nagA</name>
    <name evidence="14" type="ORF">KC820_00595</name>
</gene>
<comment type="cofactor">
    <cofactor evidence="12">
        <name>a divalent metal cation</name>
        <dbReference type="ChEBI" id="CHEBI:60240"/>
    </cofactor>
    <text evidence="12">Binds 1 divalent metal cation per subunit.</text>
</comment>
<sequence length="400" mass="44094">MIGIFHIEEAIVVNQLLIKGGQVVGHEEVYQPGYILVEDEKIKRVGPMEEVPNDESFHIIELTPDQMVFPGFIDIHIHGANGYDVMDGTMEALEEMTSVLPQEGTTSFLATTITESKEATDQALQNVARFVETDYTGAEILGIHLEGPFINEKRAGAQPVKHILRPDLDQFDAWQELSNRLIKVVTMAPEMEGGQEFVKHLSDQGVIASIGHSDAIYEDVKKAEQNGLKHATHLFNGMRGIHHREPGVAGSVFLSDQLKAEVIFDEIHVNPTMVQLAYQNLGAERMMLITDSMRGKCLRNGVYDLGGQEVTLQDGEARLADGTLAGSVLKMNEAVKNAAQLKPMDLMKLAQLSSGNVAKSLGVDHYKGAIREGLDADLVVLTEDFEVKKTFCRGYLTIDK</sequence>
<evidence type="ECO:0000256" key="7">
    <source>
        <dbReference type="ARBA" id="ARBA00047647"/>
    </source>
</evidence>
<comment type="pathway">
    <text evidence="8">Amino-sugar metabolism; N-acetylneuraminate degradation; D-fructose 6-phosphate from N-acetylneuraminate: step 4/5.</text>
</comment>
<name>A0A941HRQ8_9BACI</name>
<dbReference type="PIRSF" id="PIRSF038994">
    <property type="entry name" value="NagA"/>
    <property type="match status" value="1"/>
</dbReference>
<dbReference type="Pfam" id="PF01979">
    <property type="entry name" value="Amidohydro_1"/>
    <property type="match status" value="1"/>
</dbReference>
<feature type="binding site" evidence="12">
    <location>
        <position position="233"/>
    </location>
    <ligand>
        <name>Zn(2+)</name>
        <dbReference type="ChEBI" id="CHEBI:29105"/>
    </ligand>
</feature>
<dbReference type="GO" id="GO:0006046">
    <property type="term" value="P:N-acetylglucosamine catabolic process"/>
    <property type="evidence" value="ECO:0007669"/>
    <property type="project" value="TreeGrafter"/>
</dbReference>
<keyword evidence="5 9" id="KW-0378">Hydrolase</keyword>
<organism evidence="14 15">
    <name type="scientific">Allobacillus saliphilus</name>
    <dbReference type="NCBI Taxonomy" id="2912308"/>
    <lineage>
        <taxon>Bacteria</taxon>
        <taxon>Bacillati</taxon>
        <taxon>Bacillota</taxon>
        <taxon>Bacilli</taxon>
        <taxon>Bacillales</taxon>
        <taxon>Bacillaceae</taxon>
        <taxon>Allobacillus</taxon>
    </lineage>
</organism>
<evidence type="ECO:0000256" key="8">
    <source>
        <dbReference type="ARBA" id="ARBA00060590"/>
    </source>
</evidence>
<comment type="similarity">
    <text evidence="1 9">Belongs to the metallo-dependent hydrolases superfamily. NagA family.</text>
</comment>
<dbReference type="Gene3D" id="3.20.20.140">
    <property type="entry name" value="Metal-dependent hydrolases"/>
    <property type="match status" value="1"/>
</dbReference>
<dbReference type="Gene3D" id="2.30.40.10">
    <property type="entry name" value="Urease, subunit C, domain 1"/>
    <property type="match status" value="1"/>
</dbReference>
<feature type="binding site" evidence="12">
    <location>
        <position position="212"/>
    </location>
    <ligand>
        <name>Zn(2+)</name>
        <dbReference type="ChEBI" id="CHEBI:29105"/>
    </ligand>
</feature>
<evidence type="ECO:0000256" key="4">
    <source>
        <dbReference type="ARBA" id="ARBA00022723"/>
    </source>
</evidence>
<evidence type="ECO:0000313" key="14">
    <source>
        <dbReference type="EMBL" id="MBR7552638.1"/>
    </source>
</evidence>
<dbReference type="RefSeq" id="WP_212367157.1">
    <property type="nucleotide sequence ID" value="NZ_JAGSIE010000003.1"/>
</dbReference>
<evidence type="ECO:0000256" key="12">
    <source>
        <dbReference type="PIRSR" id="PIRSR038994-3"/>
    </source>
</evidence>
<feature type="binding site" evidence="11">
    <location>
        <position position="268"/>
    </location>
    <ligand>
        <name>substrate</name>
    </ligand>
</feature>
<dbReference type="NCBIfam" id="TIGR00221">
    <property type="entry name" value="nagA"/>
    <property type="match status" value="1"/>
</dbReference>
<accession>A0A941HRQ8</accession>
<dbReference type="PANTHER" id="PTHR11113:SF14">
    <property type="entry name" value="N-ACETYLGLUCOSAMINE-6-PHOSPHATE DEACETYLASE"/>
    <property type="match status" value="1"/>
</dbReference>
<dbReference type="SUPFAM" id="SSF51338">
    <property type="entry name" value="Composite domain of metallo-dependent hydrolases"/>
    <property type="match status" value="1"/>
</dbReference>
<dbReference type="AlphaFoldDB" id="A0A941HRQ8"/>
<comment type="catalytic activity">
    <reaction evidence="7">
        <text>N-acetyl-D-glucosamine 6-phosphate + H2O = D-glucosamine 6-phosphate + acetate</text>
        <dbReference type="Rhea" id="RHEA:22936"/>
        <dbReference type="ChEBI" id="CHEBI:15377"/>
        <dbReference type="ChEBI" id="CHEBI:30089"/>
        <dbReference type="ChEBI" id="CHEBI:57513"/>
        <dbReference type="ChEBI" id="CHEBI:58725"/>
        <dbReference type="EC" id="3.5.1.25"/>
    </reaction>
</comment>
<evidence type="ECO:0000256" key="6">
    <source>
        <dbReference type="ARBA" id="ARBA00023277"/>
    </source>
</evidence>
<evidence type="ECO:0000256" key="2">
    <source>
        <dbReference type="ARBA" id="ARBA00011899"/>
    </source>
</evidence>
<dbReference type="InterPro" id="IPR011059">
    <property type="entry name" value="Metal-dep_hydrolase_composite"/>
</dbReference>
<dbReference type="EMBL" id="JAGSIE010000003">
    <property type="protein sequence ID" value="MBR7552638.1"/>
    <property type="molecule type" value="Genomic_DNA"/>
</dbReference>
<evidence type="ECO:0000259" key="13">
    <source>
        <dbReference type="Pfam" id="PF01979"/>
    </source>
</evidence>
<dbReference type="InterPro" id="IPR006680">
    <property type="entry name" value="Amidohydro-rel"/>
</dbReference>
<evidence type="ECO:0000256" key="3">
    <source>
        <dbReference type="ARBA" id="ARBA00018029"/>
    </source>
</evidence>
<dbReference type="InterPro" id="IPR032466">
    <property type="entry name" value="Metal_Hydrolase"/>
</dbReference>
<feature type="binding site" evidence="11">
    <location>
        <begin position="236"/>
        <end position="237"/>
    </location>
    <ligand>
        <name>substrate</name>
    </ligand>
</feature>
<feature type="binding site" evidence="11">
    <location>
        <position position="157"/>
    </location>
    <ligand>
        <name>substrate</name>
    </ligand>
</feature>
<evidence type="ECO:0000313" key="15">
    <source>
        <dbReference type="Proteomes" id="UP000675431"/>
    </source>
</evidence>
<dbReference type="SUPFAM" id="SSF51556">
    <property type="entry name" value="Metallo-dependent hydrolases"/>
    <property type="match status" value="1"/>
</dbReference>
<dbReference type="FunFam" id="3.20.20.140:FF:000004">
    <property type="entry name" value="N-acetylglucosamine-6-phosphate deacetylase"/>
    <property type="match status" value="1"/>
</dbReference>
<keyword evidence="6 9" id="KW-0119">Carbohydrate metabolism</keyword>
<evidence type="ECO:0000256" key="5">
    <source>
        <dbReference type="ARBA" id="ARBA00022801"/>
    </source>
</evidence>
<feature type="binding site" evidence="12">
    <location>
        <position position="146"/>
    </location>
    <ligand>
        <name>Zn(2+)</name>
        <dbReference type="ChEBI" id="CHEBI:29105"/>
    </ligand>
</feature>
<protein>
    <recommendedName>
        <fullName evidence="3">N-acetylglucosamine-6-phosphate deacetylase</fullName>
        <ecNumber evidence="2">3.5.1.25</ecNumber>
    </recommendedName>
</protein>
<proteinExistence type="inferred from homology"/>
<dbReference type="InterPro" id="IPR003764">
    <property type="entry name" value="GlcNAc_6-P_deAcase"/>
</dbReference>
<dbReference type="CDD" id="cd00854">
    <property type="entry name" value="NagA"/>
    <property type="match status" value="1"/>
</dbReference>
<evidence type="ECO:0000256" key="11">
    <source>
        <dbReference type="PIRSR" id="PIRSR038994-2"/>
    </source>
</evidence>
<feature type="active site" description="Proton donor/acceptor" evidence="10">
    <location>
        <position position="291"/>
    </location>
</feature>
<feature type="binding site" evidence="11">
    <location>
        <begin position="324"/>
        <end position="326"/>
    </location>
    <ligand>
        <name>substrate</name>
    </ligand>
</feature>
<keyword evidence="15" id="KW-1185">Reference proteome</keyword>
<evidence type="ECO:0000256" key="1">
    <source>
        <dbReference type="ARBA" id="ARBA00010716"/>
    </source>
</evidence>
<feature type="domain" description="Amidohydrolase-related" evidence="13">
    <location>
        <begin position="67"/>
        <end position="394"/>
    </location>
</feature>
<evidence type="ECO:0000256" key="10">
    <source>
        <dbReference type="PIRSR" id="PIRSR038994-1"/>
    </source>
</evidence>
<evidence type="ECO:0000256" key="9">
    <source>
        <dbReference type="PIRNR" id="PIRNR038994"/>
    </source>
</evidence>
<feature type="binding site" evidence="11">
    <location>
        <position position="244"/>
    </location>
    <ligand>
        <name>substrate</name>
    </ligand>
</feature>
<dbReference type="GO" id="GO:0008448">
    <property type="term" value="F:N-acetylglucosamine-6-phosphate deacetylase activity"/>
    <property type="evidence" value="ECO:0007669"/>
    <property type="project" value="UniProtKB-EC"/>
</dbReference>
<dbReference type="EC" id="3.5.1.25" evidence="2"/>
<dbReference type="PANTHER" id="PTHR11113">
    <property type="entry name" value="N-ACETYLGLUCOSAMINE-6-PHOSPHATE DEACETYLASE"/>
    <property type="match status" value="1"/>
</dbReference>
<comment type="caution">
    <text evidence="14">The sequence shown here is derived from an EMBL/GenBank/DDBJ whole genome shotgun (WGS) entry which is preliminary data.</text>
</comment>
<reference evidence="14 15" key="1">
    <citation type="submission" date="2021-04" db="EMBL/GenBank/DDBJ databases">
        <title>Allobacillus sp. nov. SKP8-2 isolated from shrimp paste.</title>
        <authorList>
            <person name="Tanasupawat S."/>
            <person name="Yiamsombat S."/>
            <person name="Kanchanasin P."/>
            <person name="Kuncharoen N."/>
        </authorList>
    </citation>
    <scope>NUCLEOTIDE SEQUENCE [LARGE SCALE GENOMIC DNA]</scope>
    <source>
        <strain evidence="14 15">SKP8-2</strain>
    </source>
</reference>
<dbReference type="Proteomes" id="UP000675431">
    <property type="component" value="Unassembled WGS sequence"/>
</dbReference>
<dbReference type="GO" id="GO:0046872">
    <property type="term" value="F:metal ion binding"/>
    <property type="evidence" value="ECO:0007669"/>
    <property type="project" value="UniProtKB-KW"/>
</dbReference>
<keyword evidence="4 12" id="KW-0479">Metal-binding</keyword>